<sequence length="208" mass="24334">MTDTTFKGENYDSKLSLKDIAARVRAYAKEKYPECTFSVTKDGYRSIYIHLMSSPFQAFKGENENGYLQLNQYYIKEDERLTEEAKKVMADMHEYLMTYNYDDSDSMTDYFCVNFYGQFAIGKWNQPFRIKIEKEKEEDLLQVEPIAEGKNLKLIVYSTKALVVVGDTKPVKDKLKELGGKFNFRLWCGSGWVFPKKREEELKSLLMS</sequence>
<dbReference type="Pfam" id="PF18847">
    <property type="entry name" value="LPD29"/>
    <property type="match status" value="1"/>
</dbReference>
<gene>
    <name evidence="2" type="ORF">SDC9_36288</name>
</gene>
<proteinExistence type="predicted"/>
<feature type="domain" description="Large polyvalent protein associated" evidence="1">
    <location>
        <begin position="17"/>
        <end position="100"/>
    </location>
</feature>
<comment type="caution">
    <text evidence="2">The sequence shown here is derived from an EMBL/GenBank/DDBJ whole genome shotgun (WGS) entry which is preliminary data.</text>
</comment>
<evidence type="ECO:0000259" key="1">
    <source>
        <dbReference type="Pfam" id="PF18847"/>
    </source>
</evidence>
<evidence type="ECO:0000313" key="2">
    <source>
        <dbReference type="EMBL" id="MPL90241.1"/>
    </source>
</evidence>
<accession>A0A644VG50</accession>
<dbReference type="EMBL" id="VSSQ01000298">
    <property type="protein sequence ID" value="MPL90241.1"/>
    <property type="molecule type" value="Genomic_DNA"/>
</dbReference>
<dbReference type="AlphaFoldDB" id="A0A644VG50"/>
<name>A0A644VG50_9ZZZZ</name>
<dbReference type="InterPro" id="IPR041311">
    <property type="entry name" value="LPD29"/>
</dbReference>
<reference evidence="2" key="1">
    <citation type="submission" date="2019-08" db="EMBL/GenBank/DDBJ databases">
        <authorList>
            <person name="Kucharzyk K."/>
            <person name="Murdoch R.W."/>
            <person name="Higgins S."/>
            <person name="Loffler F."/>
        </authorList>
    </citation>
    <scope>NUCLEOTIDE SEQUENCE</scope>
</reference>
<protein>
    <recommendedName>
        <fullName evidence="1">Large polyvalent protein associated domain-containing protein</fullName>
    </recommendedName>
</protein>
<organism evidence="2">
    <name type="scientific">bioreactor metagenome</name>
    <dbReference type="NCBI Taxonomy" id="1076179"/>
    <lineage>
        <taxon>unclassified sequences</taxon>
        <taxon>metagenomes</taxon>
        <taxon>ecological metagenomes</taxon>
    </lineage>
</organism>